<comment type="cofactor">
    <cofactor evidence="12">
        <name>Zn(2+)</name>
        <dbReference type="ChEBI" id="CHEBI:29105"/>
    </cofactor>
    <text evidence="12">Binds 1 zinc ion.</text>
</comment>
<dbReference type="InterPro" id="IPR011549">
    <property type="entry name" value="RibD_C"/>
</dbReference>
<organism evidence="14 15">
    <name type="scientific">Nitrosomonas eutropha</name>
    <dbReference type="NCBI Taxonomy" id="916"/>
    <lineage>
        <taxon>Bacteria</taxon>
        <taxon>Pseudomonadati</taxon>
        <taxon>Pseudomonadota</taxon>
        <taxon>Betaproteobacteria</taxon>
        <taxon>Nitrosomonadales</taxon>
        <taxon>Nitrosomonadaceae</taxon>
        <taxon>Nitrosomonas</taxon>
    </lineage>
</organism>
<evidence type="ECO:0000256" key="2">
    <source>
        <dbReference type="ARBA" id="ARBA00004882"/>
    </source>
</evidence>
<evidence type="ECO:0000256" key="3">
    <source>
        <dbReference type="ARBA" id="ARBA00004910"/>
    </source>
</evidence>
<keyword evidence="6 12" id="KW-0686">Riboflavin biosynthesis</keyword>
<keyword evidence="10 12" id="KW-0560">Oxidoreductase</keyword>
<dbReference type="EMBL" id="QICQ01000021">
    <property type="protein sequence ID" value="PXV79754.1"/>
    <property type="molecule type" value="Genomic_DNA"/>
</dbReference>
<dbReference type="NCBIfam" id="TIGR00227">
    <property type="entry name" value="ribD_Cterm"/>
    <property type="match status" value="1"/>
</dbReference>
<accession>A0ABX5M6E4</accession>
<dbReference type="InterPro" id="IPR002125">
    <property type="entry name" value="CMP_dCMP_dom"/>
</dbReference>
<dbReference type="SUPFAM" id="SSF53927">
    <property type="entry name" value="Cytidine deaminase-like"/>
    <property type="match status" value="1"/>
</dbReference>
<dbReference type="Gene3D" id="3.40.430.10">
    <property type="entry name" value="Dihydrofolate Reductase, subunit A"/>
    <property type="match status" value="1"/>
</dbReference>
<dbReference type="InterPro" id="IPR002734">
    <property type="entry name" value="RibDG_C"/>
</dbReference>
<evidence type="ECO:0000256" key="7">
    <source>
        <dbReference type="ARBA" id="ARBA00022723"/>
    </source>
</evidence>
<comment type="pathway">
    <text evidence="2 12">Cofactor biosynthesis; riboflavin biosynthesis; 5-amino-6-(D-ribitylamino)uracil from GTP: step 2/4.</text>
</comment>
<comment type="pathway">
    <text evidence="3 12">Cofactor biosynthesis; riboflavin biosynthesis; 5-amino-6-(D-ribitylamino)uracil from GTP: step 3/4.</text>
</comment>
<dbReference type="CDD" id="cd01284">
    <property type="entry name" value="Riboflavin_deaminase-reductase"/>
    <property type="match status" value="1"/>
</dbReference>
<comment type="catalytic activity">
    <reaction evidence="12">
        <text>5-amino-6-(5-phospho-D-ribitylamino)uracil + NADP(+) = 5-amino-6-(5-phospho-D-ribosylamino)uracil + NADPH + H(+)</text>
        <dbReference type="Rhea" id="RHEA:17845"/>
        <dbReference type="ChEBI" id="CHEBI:15378"/>
        <dbReference type="ChEBI" id="CHEBI:57783"/>
        <dbReference type="ChEBI" id="CHEBI:58349"/>
        <dbReference type="ChEBI" id="CHEBI:58421"/>
        <dbReference type="ChEBI" id="CHEBI:58453"/>
        <dbReference type="EC" id="1.1.1.193"/>
    </reaction>
</comment>
<dbReference type="Gene3D" id="3.40.140.10">
    <property type="entry name" value="Cytidine Deaminase, domain 2"/>
    <property type="match status" value="1"/>
</dbReference>
<dbReference type="PANTHER" id="PTHR38011:SF7">
    <property type="entry name" value="2,5-DIAMINO-6-RIBOSYLAMINO-4(3H)-PYRIMIDINONE 5'-PHOSPHATE REDUCTASE"/>
    <property type="match status" value="1"/>
</dbReference>
<dbReference type="InterPro" id="IPR016193">
    <property type="entry name" value="Cytidine_deaminase-like"/>
</dbReference>
<dbReference type="SUPFAM" id="SSF53597">
    <property type="entry name" value="Dihydrofolate reductase-like"/>
    <property type="match status" value="1"/>
</dbReference>
<dbReference type="InterPro" id="IPR016192">
    <property type="entry name" value="APOBEC/CMP_deaminase_Zn-bd"/>
</dbReference>
<dbReference type="Pfam" id="PF00383">
    <property type="entry name" value="dCMP_cyt_deam_1"/>
    <property type="match status" value="1"/>
</dbReference>
<gene>
    <name evidence="14" type="ORF">C8R14_12117</name>
</gene>
<evidence type="ECO:0000313" key="14">
    <source>
        <dbReference type="EMBL" id="PXV79754.1"/>
    </source>
</evidence>
<comment type="similarity">
    <text evidence="5 12">In the C-terminal section; belongs to the HTP reductase family.</text>
</comment>
<sequence>MHYRFIFLKGMIKQVFTASDYMHMSHALQLAERGLFTTSPNPRVGCVIVNDGKVVGTGWHERVGESHAEINALREAGDLARGATVYVTLEPCSHHGRTPPCVEALICAEVCRVIMAMDDPNPHVNGQGKEKLQKAGVEVQTGLLEDEAQQLNIGFITRMHHSRPWIRTKIAASLDGRIALKNGKSQWITGEPARQDGHRWRARSCAILTGVNSVKVDDPLLTVRYIETSRQPIRIVLDSNLEIPLQAKLLENADTTWIFTVQADRGKIHLLEDAGAHVVVLPDLAGKVDLKAMITKLAELGINELLVEAGPVLNGALVAAELIDEIIFYFAPNLLGNSAQAMLVLPEITDLSEKYNLQITDIRKIGIDIRLVARFIK</sequence>
<dbReference type="EC" id="1.1.1.193" evidence="12"/>
<dbReference type="PIRSF" id="PIRSF006769">
    <property type="entry name" value="RibD"/>
    <property type="match status" value="1"/>
</dbReference>
<reference evidence="14 15" key="1">
    <citation type="submission" date="2018-04" db="EMBL/GenBank/DDBJ databases">
        <title>Active sludge and wastewater microbial communities from Klosterneuburg, Austria.</title>
        <authorList>
            <person name="Wagner M."/>
        </authorList>
    </citation>
    <scope>NUCLEOTIDE SEQUENCE [LARGE SCALE GENOMIC DNA]</scope>
    <source>
        <strain evidence="14 15">Nm 57</strain>
    </source>
</reference>
<protein>
    <recommendedName>
        <fullName evidence="12">Riboflavin biosynthesis protein RibD</fullName>
    </recommendedName>
    <domain>
        <recommendedName>
            <fullName evidence="12">Diaminohydroxyphosphoribosylaminopyrimidine deaminase</fullName>
            <shortName evidence="12">DRAP deaminase</shortName>
            <ecNumber evidence="12">3.5.4.26</ecNumber>
        </recommendedName>
        <alternativeName>
            <fullName evidence="12">Riboflavin-specific deaminase</fullName>
        </alternativeName>
    </domain>
    <domain>
        <recommendedName>
            <fullName evidence="12">5-amino-6-(5-phosphoribosylamino)uracil reductase</fullName>
            <ecNumber evidence="12">1.1.1.193</ecNumber>
        </recommendedName>
        <alternativeName>
            <fullName evidence="12">HTP reductase</fullName>
        </alternativeName>
    </domain>
</protein>
<keyword evidence="8 12" id="KW-0862">Zinc</keyword>
<comment type="similarity">
    <text evidence="4 12">In the N-terminal section; belongs to the cytidine and deoxycytidylate deaminase family.</text>
</comment>
<dbReference type="InterPro" id="IPR024072">
    <property type="entry name" value="DHFR-like_dom_sf"/>
</dbReference>
<dbReference type="NCBIfam" id="TIGR00326">
    <property type="entry name" value="eubact_ribD"/>
    <property type="match status" value="1"/>
</dbReference>
<evidence type="ECO:0000256" key="12">
    <source>
        <dbReference type="PIRNR" id="PIRNR006769"/>
    </source>
</evidence>
<evidence type="ECO:0000256" key="9">
    <source>
        <dbReference type="ARBA" id="ARBA00022857"/>
    </source>
</evidence>
<evidence type="ECO:0000256" key="1">
    <source>
        <dbReference type="ARBA" id="ARBA00002151"/>
    </source>
</evidence>
<evidence type="ECO:0000256" key="10">
    <source>
        <dbReference type="ARBA" id="ARBA00023002"/>
    </source>
</evidence>
<dbReference type="PROSITE" id="PS00903">
    <property type="entry name" value="CYT_DCMP_DEAMINASES_1"/>
    <property type="match status" value="1"/>
</dbReference>
<dbReference type="PANTHER" id="PTHR38011">
    <property type="entry name" value="DIHYDROFOLATE REDUCTASE FAMILY PROTEIN (AFU_ORTHOLOGUE AFUA_8G06820)"/>
    <property type="match status" value="1"/>
</dbReference>
<keyword evidence="12" id="KW-0378">Hydrolase</keyword>
<feature type="domain" description="CMP/dCMP-type deaminase" evidence="13">
    <location>
        <begin position="18"/>
        <end position="140"/>
    </location>
</feature>
<keyword evidence="7 12" id="KW-0479">Metal-binding</keyword>
<evidence type="ECO:0000256" key="4">
    <source>
        <dbReference type="ARBA" id="ARBA00005259"/>
    </source>
</evidence>
<evidence type="ECO:0000256" key="11">
    <source>
        <dbReference type="ARBA" id="ARBA00023268"/>
    </source>
</evidence>
<keyword evidence="15" id="KW-1185">Reference proteome</keyword>
<dbReference type="PROSITE" id="PS51747">
    <property type="entry name" value="CYT_DCMP_DEAMINASES_2"/>
    <property type="match status" value="1"/>
</dbReference>
<dbReference type="EC" id="3.5.4.26" evidence="12"/>
<keyword evidence="11" id="KW-0511">Multifunctional enzyme</keyword>
<proteinExistence type="inferred from homology"/>
<dbReference type="Proteomes" id="UP000247780">
    <property type="component" value="Unassembled WGS sequence"/>
</dbReference>
<name>A0ABX5M6E4_9PROT</name>
<keyword evidence="9 12" id="KW-0521">NADP</keyword>
<dbReference type="InterPro" id="IPR050765">
    <property type="entry name" value="Riboflavin_Biosynth_HTPR"/>
</dbReference>
<evidence type="ECO:0000259" key="13">
    <source>
        <dbReference type="PROSITE" id="PS51747"/>
    </source>
</evidence>
<dbReference type="InterPro" id="IPR004794">
    <property type="entry name" value="Eubact_RibD"/>
</dbReference>
<evidence type="ECO:0000256" key="5">
    <source>
        <dbReference type="ARBA" id="ARBA00007417"/>
    </source>
</evidence>
<dbReference type="Pfam" id="PF01872">
    <property type="entry name" value="RibD_C"/>
    <property type="match status" value="1"/>
</dbReference>
<evidence type="ECO:0000256" key="8">
    <source>
        <dbReference type="ARBA" id="ARBA00022833"/>
    </source>
</evidence>
<evidence type="ECO:0000313" key="15">
    <source>
        <dbReference type="Proteomes" id="UP000247780"/>
    </source>
</evidence>
<comment type="catalytic activity">
    <reaction evidence="12">
        <text>2,5-diamino-6-hydroxy-4-(5-phosphoribosylamino)-pyrimidine + H2O + H(+) = 5-amino-6-(5-phospho-D-ribosylamino)uracil + NH4(+)</text>
        <dbReference type="Rhea" id="RHEA:21868"/>
        <dbReference type="ChEBI" id="CHEBI:15377"/>
        <dbReference type="ChEBI" id="CHEBI:15378"/>
        <dbReference type="ChEBI" id="CHEBI:28938"/>
        <dbReference type="ChEBI" id="CHEBI:58453"/>
        <dbReference type="ChEBI" id="CHEBI:58614"/>
        <dbReference type="EC" id="3.5.4.26"/>
    </reaction>
</comment>
<comment type="caution">
    <text evidence="14">The sequence shown here is derived from an EMBL/GenBank/DDBJ whole genome shotgun (WGS) entry which is preliminary data.</text>
</comment>
<comment type="function">
    <text evidence="1 12">Converts 2,5-diamino-6-(ribosylamino)-4(3h)-pyrimidinone 5'-phosphate into 5-amino-6-(ribosylamino)-2,4(1h,3h)-pyrimidinedione 5'-phosphate.</text>
</comment>
<evidence type="ECO:0000256" key="6">
    <source>
        <dbReference type="ARBA" id="ARBA00022619"/>
    </source>
</evidence>